<keyword evidence="1" id="KW-1133">Transmembrane helix</keyword>
<dbReference type="Proteomes" id="UP000664859">
    <property type="component" value="Unassembled WGS sequence"/>
</dbReference>
<organism evidence="2 3">
    <name type="scientific">Tribonema minus</name>
    <dbReference type="NCBI Taxonomy" id="303371"/>
    <lineage>
        <taxon>Eukaryota</taxon>
        <taxon>Sar</taxon>
        <taxon>Stramenopiles</taxon>
        <taxon>Ochrophyta</taxon>
        <taxon>PX clade</taxon>
        <taxon>Xanthophyceae</taxon>
        <taxon>Tribonematales</taxon>
        <taxon>Tribonemataceae</taxon>
        <taxon>Tribonema</taxon>
    </lineage>
</organism>
<name>A0A835YWB4_9STRA</name>
<accession>A0A835YWB4</accession>
<evidence type="ECO:0000313" key="3">
    <source>
        <dbReference type="Proteomes" id="UP000664859"/>
    </source>
</evidence>
<proteinExistence type="predicted"/>
<feature type="transmembrane region" description="Helical" evidence="1">
    <location>
        <begin position="12"/>
        <end position="35"/>
    </location>
</feature>
<keyword evidence="3" id="KW-1185">Reference proteome</keyword>
<gene>
    <name evidence="2" type="ORF">JKP88DRAFT_221518</name>
</gene>
<comment type="caution">
    <text evidence="2">The sequence shown here is derived from an EMBL/GenBank/DDBJ whole genome shotgun (WGS) entry which is preliminary data.</text>
</comment>
<evidence type="ECO:0000256" key="1">
    <source>
        <dbReference type="SAM" id="Phobius"/>
    </source>
</evidence>
<evidence type="ECO:0000313" key="2">
    <source>
        <dbReference type="EMBL" id="KAG5182129.1"/>
    </source>
</evidence>
<reference evidence="2" key="1">
    <citation type="submission" date="2021-02" db="EMBL/GenBank/DDBJ databases">
        <title>First Annotated Genome of the Yellow-green Alga Tribonema minus.</title>
        <authorList>
            <person name="Mahan K.M."/>
        </authorList>
    </citation>
    <scope>NUCLEOTIDE SEQUENCE</scope>
    <source>
        <strain evidence="2">UTEX B ZZ1240</strain>
    </source>
</reference>
<protein>
    <submittedName>
        <fullName evidence="2">Uncharacterized protein</fullName>
    </submittedName>
</protein>
<dbReference type="EMBL" id="JAFCMP010000268">
    <property type="protein sequence ID" value="KAG5182129.1"/>
    <property type="molecule type" value="Genomic_DNA"/>
</dbReference>
<keyword evidence="1" id="KW-0472">Membrane</keyword>
<keyword evidence="1" id="KW-0812">Transmembrane</keyword>
<dbReference type="AlphaFoldDB" id="A0A835YWB4"/>
<sequence length="75" mass="8184">MGWTGSPREAGLRGLIVVEVCFFILSQVAAGVVTLPAEARSWRRFHQHLSCEVHTNLHSNLTSSCAGQLFTTTTV</sequence>